<feature type="compositionally biased region" description="Basic and acidic residues" evidence="1">
    <location>
        <begin position="157"/>
        <end position="166"/>
    </location>
</feature>
<gene>
    <name evidence="2" type="primary">Dana\GF26350</name>
    <name evidence="2" type="ORF">GF26350</name>
</gene>
<evidence type="ECO:0000313" key="3">
    <source>
        <dbReference type="Proteomes" id="UP000007801"/>
    </source>
</evidence>
<feature type="region of interest" description="Disordered" evidence="1">
    <location>
        <begin position="312"/>
        <end position="343"/>
    </location>
</feature>
<dbReference type="SMR" id="A0A0P8Y562"/>
<feature type="compositionally biased region" description="Acidic residues" evidence="1">
    <location>
        <begin position="118"/>
        <end position="128"/>
    </location>
</feature>
<feature type="region of interest" description="Disordered" evidence="1">
    <location>
        <begin position="1"/>
        <end position="30"/>
    </location>
</feature>
<dbReference type="AlphaFoldDB" id="A0A0P8Y562"/>
<proteinExistence type="predicted"/>
<dbReference type="InParanoid" id="A0A0P8Y562"/>
<dbReference type="KEGG" id="dan:26513759"/>
<dbReference type="GeneID" id="26513759"/>
<accession>A0A0P8Y562</accession>
<feature type="region of interest" description="Disordered" evidence="1">
    <location>
        <begin position="89"/>
        <end position="263"/>
    </location>
</feature>
<evidence type="ECO:0000256" key="1">
    <source>
        <dbReference type="SAM" id="MobiDB-lite"/>
    </source>
</evidence>
<dbReference type="EMBL" id="CH902632">
    <property type="protein sequence ID" value="KPU74200.1"/>
    <property type="molecule type" value="Genomic_DNA"/>
</dbReference>
<evidence type="ECO:0000313" key="2">
    <source>
        <dbReference type="EMBL" id="KPU74200.1"/>
    </source>
</evidence>
<dbReference type="Proteomes" id="UP000007801">
    <property type="component" value="Unassembled WGS sequence"/>
</dbReference>
<feature type="compositionally biased region" description="Low complexity" evidence="1">
    <location>
        <begin position="172"/>
        <end position="189"/>
    </location>
</feature>
<reference evidence="2 3" key="1">
    <citation type="journal article" date="2007" name="Nature">
        <title>Evolution of genes and genomes on the Drosophila phylogeny.</title>
        <authorList>
            <consortium name="Drosophila 12 Genomes Consortium"/>
            <person name="Clark A.G."/>
            <person name="Eisen M.B."/>
            <person name="Smith D.R."/>
            <person name="Bergman C.M."/>
            <person name="Oliver B."/>
            <person name="Markow T.A."/>
            <person name="Kaufman T.C."/>
            <person name="Kellis M."/>
            <person name="Gelbart W."/>
            <person name="Iyer V.N."/>
            <person name="Pollard D.A."/>
            <person name="Sackton T.B."/>
            <person name="Larracuente A.M."/>
            <person name="Singh N.D."/>
            <person name="Abad J.P."/>
            <person name="Abt D.N."/>
            <person name="Adryan B."/>
            <person name="Aguade M."/>
            <person name="Akashi H."/>
            <person name="Anderson W.W."/>
            <person name="Aquadro C.F."/>
            <person name="Ardell D.H."/>
            <person name="Arguello R."/>
            <person name="Artieri C.G."/>
            <person name="Barbash D.A."/>
            <person name="Barker D."/>
            <person name="Barsanti P."/>
            <person name="Batterham P."/>
            <person name="Batzoglou S."/>
            <person name="Begun D."/>
            <person name="Bhutkar A."/>
            <person name="Blanco E."/>
            <person name="Bosak S.A."/>
            <person name="Bradley R.K."/>
            <person name="Brand A.D."/>
            <person name="Brent M.R."/>
            <person name="Brooks A.N."/>
            <person name="Brown R.H."/>
            <person name="Butlin R.K."/>
            <person name="Caggese C."/>
            <person name="Calvi B.R."/>
            <person name="Bernardo de Carvalho A."/>
            <person name="Caspi A."/>
            <person name="Castrezana S."/>
            <person name="Celniker S.E."/>
            <person name="Chang J.L."/>
            <person name="Chapple C."/>
            <person name="Chatterji S."/>
            <person name="Chinwalla A."/>
            <person name="Civetta A."/>
            <person name="Clifton S.W."/>
            <person name="Comeron J.M."/>
            <person name="Costello J.C."/>
            <person name="Coyne J.A."/>
            <person name="Daub J."/>
            <person name="David R.G."/>
            <person name="Delcher A.L."/>
            <person name="Delehaunty K."/>
            <person name="Do C.B."/>
            <person name="Ebling H."/>
            <person name="Edwards K."/>
            <person name="Eickbush T."/>
            <person name="Evans J.D."/>
            <person name="Filipski A."/>
            <person name="Findeiss S."/>
            <person name="Freyhult E."/>
            <person name="Fulton L."/>
            <person name="Fulton R."/>
            <person name="Garcia A.C."/>
            <person name="Gardiner A."/>
            <person name="Garfield D.A."/>
            <person name="Garvin B.E."/>
            <person name="Gibson G."/>
            <person name="Gilbert D."/>
            <person name="Gnerre S."/>
            <person name="Godfrey J."/>
            <person name="Good R."/>
            <person name="Gotea V."/>
            <person name="Gravely B."/>
            <person name="Greenberg A.J."/>
            <person name="Griffiths-Jones S."/>
            <person name="Gross S."/>
            <person name="Guigo R."/>
            <person name="Gustafson E.A."/>
            <person name="Haerty W."/>
            <person name="Hahn M.W."/>
            <person name="Halligan D.L."/>
            <person name="Halpern A.L."/>
            <person name="Halter G.M."/>
            <person name="Han M.V."/>
            <person name="Heger A."/>
            <person name="Hillier L."/>
            <person name="Hinrichs A.S."/>
            <person name="Holmes I."/>
            <person name="Hoskins R.A."/>
            <person name="Hubisz M.J."/>
            <person name="Hultmark D."/>
            <person name="Huntley M.A."/>
            <person name="Jaffe D.B."/>
            <person name="Jagadeeshan S."/>
            <person name="Jeck W.R."/>
            <person name="Johnson J."/>
            <person name="Jones C.D."/>
            <person name="Jordan W.C."/>
            <person name="Karpen G.H."/>
            <person name="Kataoka E."/>
            <person name="Keightley P.D."/>
            <person name="Kheradpour P."/>
            <person name="Kirkness E.F."/>
            <person name="Koerich L.B."/>
            <person name="Kristiansen K."/>
            <person name="Kudrna D."/>
            <person name="Kulathinal R.J."/>
            <person name="Kumar S."/>
            <person name="Kwok R."/>
            <person name="Lander E."/>
            <person name="Langley C.H."/>
            <person name="Lapoint R."/>
            <person name="Lazzaro B.P."/>
            <person name="Lee S.J."/>
            <person name="Levesque L."/>
            <person name="Li R."/>
            <person name="Lin C.F."/>
            <person name="Lin M.F."/>
            <person name="Lindblad-Toh K."/>
            <person name="Llopart A."/>
            <person name="Long M."/>
            <person name="Low L."/>
            <person name="Lozovsky E."/>
            <person name="Lu J."/>
            <person name="Luo M."/>
            <person name="Machado C.A."/>
            <person name="Makalowski W."/>
            <person name="Marzo M."/>
            <person name="Matsuda M."/>
            <person name="Matzkin L."/>
            <person name="McAllister B."/>
            <person name="McBride C.S."/>
            <person name="McKernan B."/>
            <person name="McKernan K."/>
            <person name="Mendez-Lago M."/>
            <person name="Minx P."/>
            <person name="Mollenhauer M.U."/>
            <person name="Montooth K."/>
            <person name="Mount S.M."/>
            <person name="Mu X."/>
            <person name="Myers E."/>
            <person name="Negre B."/>
            <person name="Newfeld S."/>
            <person name="Nielsen R."/>
            <person name="Noor M.A."/>
            <person name="O'Grady P."/>
            <person name="Pachter L."/>
            <person name="Papaceit M."/>
            <person name="Parisi M.J."/>
            <person name="Parisi M."/>
            <person name="Parts L."/>
            <person name="Pedersen J.S."/>
            <person name="Pesole G."/>
            <person name="Phillippy A.M."/>
            <person name="Ponting C.P."/>
            <person name="Pop M."/>
            <person name="Porcelli D."/>
            <person name="Powell J.R."/>
            <person name="Prohaska S."/>
            <person name="Pruitt K."/>
            <person name="Puig M."/>
            <person name="Quesneville H."/>
            <person name="Ram K.R."/>
            <person name="Rand D."/>
            <person name="Rasmussen M.D."/>
            <person name="Reed L.K."/>
            <person name="Reenan R."/>
            <person name="Reily A."/>
            <person name="Remington K.A."/>
            <person name="Rieger T.T."/>
            <person name="Ritchie M.G."/>
            <person name="Robin C."/>
            <person name="Rogers Y.H."/>
            <person name="Rohde C."/>
            <person name="Rozas J."/>
            <person name="Rubenfield M.J."/>
            <person name="Ruiz A."/>
            <person name="Russo S."/>
            <person name="Salzberg S.L."/>
            <person name="Sanchez-Gracia A."/>
            <person name="Saranga D.J."/>
            <person name="Sato H."/>
            <person name="Schaeffer S.W."/>
            <person name="Schatz M.C."/>
            <person name="Schlenke T."/>
            <person name="Schwartz R."/>
            <person name="Segarra C."/>
            <person name="Singh R.S."/>
            <person name="Sirot L."/>
            <person name="Sirota M."/>
            <person name="Sisneros N.B."/>
            <person name="Smith C.D."/>
            <person name="Smith T.F."/>
            <person name="Spieth J."/>
            <person name="Stage D.E."/>
            <person name="Stark A."/>
            <person name="Stephan W."/>
            <person name="Strausberg R.L."/>
            <person name="Strempel S."/>
            <person name="Sturgill D."/>
            <person name="Sutton G."/>
            <person name="Sutton G.G."/>
            <person name="Tao W."/>
            <person name="Teichmann S."/>
            <person name="Tobari Y.N."/>
            <person name="Tomimura Y."/>
            <person name="Tsolas J.M."/>
            <person name="Valente V.L."/>
            <person name="Venter E."/>
            <person name="Venter J.C."/>
            <person name="Vicario S."/>
            <person name="Vieira F.G."/>
            <person name="Vilella A.J."/>
            <person name="Villasante A."/>
            <person name="Walenz B."/>
            <person name="Wang J."/>
            <person name="Wasserman M."/>
            <person name="Watts T."/>
            <person name="Wilson D."/>
            <person name="Wilson R.K."/>
            <person name="Wing R.A."/>
            <person name="Wolfner M.F."/>
            <person name="Wong A."/>
            <person name="Wong G.K."/>
            <person name="Wu C.I."/>
            <person name="Wu G."/>
            <person name="Yamamoto D."/>
            <person name="Yang H.P."/>
            <person name="Yang S.P."/>
            <person name="Yorke J.A."/>
            <person name="Yoshida K."/>
            <person name="Zdobnov E."/>
            <person name="Zhang P."/>
            <person name="Zhang Y."/>
            <person name="Zimin A.V."/>
            <person name="Baldwin J."/>
            <person name="Abdouelleil A."/>
            <person name="Abdulkadir J."/>
            <person name="Abebe A."/>
            <person name="Abera B."/>
            <person name="Abreu J."/>
            <person name="Acer S.C."/>
            <person name="Aftuck L."/>
            <person name="Alexander A."/>
            <person name="An P."/>
            <person name="Anderson E."/>
            <person name="Anderson S."/>
            <person name="Arachi H."/>
            <person name="Azer M."/>
            <person name="Bachantsang P."/>
            <person name="Barry A."/>
            <person name="Bayul T."/>
            <person name="Berlin A."/>
            <person name="Bessette D."/>
            <person name="Bloom T."/>
            <person name="Blye J."/>
            <person name="Boguslavskiy L."/>
            <person name="Bonnet C."/>
            <person name="Boukhgalter B."/>
            <person name="Bourzgui I."/>
            <person name="Brown A."/>
            <person name="Cahill P."/>
            <person name="Channer S."/>
            <person name="Cheshatsang Y."/>
            <person name="Chuda L."/>
            <person name="Citroen M."/>
            <person name="Collymore A."/>
            <person name="Cooke P."/>
            <person name="Costello M."/>
            <person name="D'Aco K."/>
            <person name="Daza R."/>
            <person name="De Haan G."/>
            <person name="DeGray S."/>
            <person name="DeMaso C."/>
            <person name="Dhargay N."/>
            <person name="Dooley K."/>
            <person name="Dooley E."/>
            <person name="Doricent M."/>
            <person name="Dorje P."/>
            <person name="Dorjee K."/>
            <person name="Dupes A."/>
            <person name="Elong R."/>
            <person name="Falk J."/>
            <person name="Farina A."/>
            <person name="Faro S."/>
            <person name="Ferguson D."/>
            <person name="Fisher S."/>
            <person name="Foley C.D."/>
            <person name="Franke A."/>
            <person name="Friedrich D."/>
            <person name="Gadbois L."/>
            <person name="Gearin G."/>
            <person name="Gearin C.R."/>
            <person name="Giannoukos G."/>
            <person name="Goode T."/>
            <person name="Graham J."/>
            <person name="Grandbois E."/>
            <person name="Grewal S."/>
            <person name="Gyaltsen K."/>
            <person name="Hafez N."/>
            <person name="Hagos B."/>
            <person name="Hall J."/>
            <person name="Henson C."/>
            <person name="Hollinger A."/>
            <person name="Honan T."/>
            <person name="Huard M.D."/>
            <person name="Hughes L."/>
            <person name="Hurhula B."/>
            <person name="Husby M.E."/>
            <person name="Kamat A."/>
            <person name="Kanga B."/>
            <person name="Kashin S."/>
            <person name="Khazanovich D."/>
            <person name="Kisner P."/>
            <person name="Lance K."/>
            <person name="Lara M."/>
            <person name="Lee W."/>
            <person name="Lennon N."/>
            <person name="Letendre F."/>
            <person name="LeVine R."/>
            <person name="Lipovsky A."/>
            <person name="Liu X."/>
            <person name="Liu J."/>
            <person name="Liu S."/>
            <person name="Lokyitsang T."/>
            <person name="Lokyitsang Y."/>
            <person name="Lubonja R."/>
            <person name="Lui A."/>
            <person name="MacDonald P."/>
            <person name="Magnisalis V."/>
            <person name="Maru K."/>
            <person name="Matthews C."/>
            <person name="McCusker W."/>
            <person name="McDonough S."/>
            <person name="Mehta T."/>
            <person name="Meldrim J."/>
            <person name="Meneus L."/>
            <person name="Mihai O."/>
            <person name="Mihalev A."/>
            <person name="Mihova T."/>
            <person name="Mittelman R."/>
            <person name="Mlenga V."/>
            <person name="Montmayeur A."/>
            <person name="Mulrain L."/>
            <person name="Navidi A."/>
            <person name="Naylor J."/>
            <person name="Negash T."/>
            <person name="Nguyen T."/>
            <person name="Nguyen N."/>
            <person name="Nicol R."/>
            <person name="Norbu C."/>
            <person name="Norbu N."/>
            <person name="Novod N."/>
            <person name="O'Neill B."/>
            <person name="Osman S."/>
            <person name="Markiewicz E."/>
            <person name="Oyono O.L."/>
            <person name="Patti C."/>
            <person name="Phunkhang P."/>
            <person name="Pierre F."/>
            <person name="Priest M."/>
            <person name="Raghuraman S."/>
            <person name="Rege F."/>
            <person name="Reyes R."/>
            <person name="Rise C."/>
            <person name="Rogov P."/>
            <person name="Ross K."/>
            <person name="Ryan E."/>
            <person name="Settipalli S."/>
            <person name="Shea T."/>
            <person name="Sherpa N."/>
            <person name="Shi L."/>
            <person name="Shih D."/>
            <person name="Sparrow T."/>
            <person name="Spaulding J."/>
            <person name="Stalker J."/>
            <person name="Stange-Thomann N."/>
            <person name="Stavropoulos S."/>
            <person name="Stone C."/>
            <person name="Strader C."/>
            <person name="Tesfaye S."/>
            <person name="Thomson T."/>
            <person name="Thoulutsang Y."/>
            <person name="Thoulutsang D."/>
            <person name="Topham K."/>
            <person name="Topping I."/>
            <person name="Tsamla T."/>
            <person name="Vassiliev H."/>
            <person name="Vo A."/>
            <person name="Wangchuk T."/>
            <person name="Wangdi T."/>
            <person name="Weiand M."/>
            <person name="Wilkinson J."/>
            <person name="Wilson A."/>
            <person name="Yadav S."/>
            <person name="Young G."/>
            <person name="Yu Q."/>
            <person name="Zembek L."/>
            <person name="Zhong D."/>
            <person name="Zimmer A."/>
            <person name="Zwirko Z."/>
            <person name="Jaffe D.B."/>
            <person name="Alvarez P."/>
            <person name="Brockman W."/>
            <person name="Butler J."/>
            <person name="Chin C."/>
            <person name="Gnerre S."/>
            <person name="Grabherr M."/>
            <person name="Kleber M."/>
            <person name="Mauceli E."/>
            <person name="MacCallum I."/>
        </authorList>
    </citation>
    <scope>NUCLEOTIDE SEQUENCE [LARGE SCALE GENOMIC DNA]</scope>
    <source>
        <strain evidence="3">Tucson 14024-0371.13</strain>
    </source>
</reference>
<sequence length="501" mass="55114">MSESSTEDYSPNDGDSNGSEGSSVAAPANNDADDAMILDFINQHANYIDVSSASANLDNQPEEDFNLDLNFDWTTMVNNDMCQPLIDLSEDAAEGAEGPSSSGRRPIGKNISNQMPESDVETESDTDSEGNVSNDGASDDDSSQSDSPNGDNDEADLTGRDSKDLEDSNDMPSTSTGGSSSSTSPTTSSDAVDGMKDSTPEAEDASENLSDSGVQDRPAGGKPSFGSYPRNYPAAGKPSLSCKPPRTPRGGKGSGKVIQSGGKLSRPMAANQLNRAMPVAQKPLHPYMPPSRGKQINNYAYTQQRGKQIHNMMPPGGKLSRGKQISNAPPPRRPPSGKKISMTAKSKHIRNIERLICSAFDGRKYRTLRDIRARTNLSKDCIRRVLRKIAKIKRTKWRISVFYLEAYHTEVYGVPHTKKYKPLALNRLYRQVISCFDGRKFLRMEDMVEKTGLPESQVRSALKMIGRKRSTKWRLLDYQKPEVHIHRGHRRINRGDSSDDY</sequence>
<keyword evidence="3" id="KW-1185">Reference proteome</keyword>
<feature type="compositionally biased region" description="Low complexity" evidence="1">
    <location>
        <begin position="11"/>
        <end position="30"/>
    </location>
</feature>
<organism evidence="2 3">
    <name type="scientific">Drosophila ananassae</name>
    <name type="common">Fruit fly</name>
    <dbReference type="NCBI Taxonomy" id="7217"/>
    <lineage>
        <taxon>Eukaryota</taxon>
        <taxon>Metazoa</taxon>
        <taxon>Ecdysozoa</taxon>
        <taxon>Arthropoda</taxon>
        <taxon>Hexapoda</taxon>
        <taxon>Insecta</taxon>
        <taxon>Pterygota</taxon>
        <taxon>Neoptera</taxon>
        <taxon>Endopterygota</taxon>
        <taxon>Diptera</taxon>
        <taxon>Brachycera</taxon>
        <taxon>Muscomorpha</taxon>
        <taxon>Ephydroidea</taxon>
        <taxon>Drosophilidae</taxon>
        <taxon>Drosophila</taxon>
        <taxon>Sophophora</taxon>
    </lineage>
</organism>
<name>A0A0P8Y562_DROAN</name>
<dbReference type="OrthoDB" id="7873218at2759"/>
<protein>
    <submittedName>
        <fullName evidence="2">Uncharacterized protein, isoform B</fullName>
    </submittedName>
</protein>